<name>A0A645F3R9_9ZZZZ</name>
<evidence type="ECO:0000313" key="1">
    <source>
        <dbReference type="EMBL" id="MPN08985.1"/>
    </source>
</evidence>
<protein>
    <submittedName>
        <fullName evidence="1">Uncharacterized protein</fullName>
    </submittedName>
</protein>
<organism evidence="1">
    <name type="scientific">bioreactor metagenome</name>
    <dbReference type="NCBI Taxonomy" id="1076179"/>
    <lineage>
        <taxon>unclassified sequences</taxon>
        <taxon>metagenomes</taxon>
        <taxon>ecological metagenomes</taxon>
    </lineage>
</organism>
<proteinExistence type="predicted"/>
<gene>
    <name evidence="1" type="ORF">SDC9_156273</name>
</gene>
<accession>A0A645F3R9</accession>
<dbReference type="AlphaFoldDB" id="A0A645F3R9"/>
<comment type="caution">
    <text evidence="1">The sequence shown here is derived from an EMBL/GenBank/DDBJ whole genome shotgun (WGS) entry which is preliminary data.</text>
</comment>
<dbReference type="EMBL" id="VSSQ01055085">
    <property type="protein sequence ID" value="MPN08985.1"/>
    <property type="molecule type" value="Genomic_DNA"/>
</dbReference>
<sequence>MIGLKARTVNYHLFCARERMQASTFEKLIYYMCVCGELPTDHVVTLGEIDQLKRVPFAHAKPHS</sequence>
<reference evidence="1" key="1">
    <citation type="submission" date="2019-08" db="EMBL/GenBank/DDBJ databases">
        <authorList>
            <person name="Kucharzyk K."/>
            <person name="Murdoch R.W."/>
            <person name="Higgins S."/>
            <person name="Loffler F."/>
        </authorList>
    </citation>
    <scope>NUCLEOTIDE SEQUENCE</scope>
</reference>